<gene>
    <name evidence="4" type="ORF">EDD29_8567</name>
</gene>
<dbReference type="OrthoDB" id="3397043at2"/>
<dbReference type="SUPFAM" id="SSF47336">
    <property type="entry name" value="ACP-like"/>
    <property type="match status" value="1"/>
</dbReference>
<sequence>MIVLEEVLDMVRKKLRNKLPADYEITGESDLDELGLSSLQVADIIFALEDKYEFEFDLAKALGIVSIKDVVAAANEAIAEYHGVSADGQV</sequence>
<dbReference type="AlphaFoldDB" id="A0A3N1DCH0"/>
<dbReference type="EMBL" id="RJKE01000001">
    <property type="protein sequence ID" value="ROO90828.1"/>
    <property type="molecule type" value="Genomic_DNA"/>
</dbReference>
<evidence type="ECO:0000256" key="2">
    <source>
        <dbReference type="ARBA" id="ARBA00022553"/>
    </source>
</evidence>
<protein>
    <submittedName>
        <fullName evidence="4">Acyl carrier protein</fullName>
    </submittedName>
</protein>
<dbReference type="InterPro" id="IPR009081">
    <property type="entry name" value="PP-bd_ACP"/>
</dbReference>
<dbReference type="PROSITE" id="PS50075">
    <property type="entry name" value="CARRIER"/>
    <property type="match status" value="1"/>
</dbReference>
<evidence type="ECO:0000313" key="5">
    <source>
        <dbReference type="Proteomes" id="UP000272400"/>
    </source>
</evidence>
<reference evidence="4 5" key="1">
    <citation type="submission" date="2018-11" db="EMBL/GenBank/DDBJ databases">
        <title>Sequencing the genomes of 1000 actinobacteria strains.</title>
        <authorList>
            <person name="Klenk H.-P."/>
        </authorList>
    </citation>
    <scope>NUCLEOTIDE SEQUENCE [LARGE SCALE GENOMIC DNA]</scope>
    <source>
        <strain evidence="4 5">DSM 44254</strain>
    </source>
</reference>
<name>A0A3N1DCH0_9ACTN</name>
<feature type="domain" description="Carrier" evidence="3">
    <location>
        <begin position="2"/>
        <end position="78"/>
    </location>
</feature>
<evidence type="ECO:0000259" key="3">
    <source>
        <dbReference type="PROSITE" id="PS50075"/>
    </source>
</evidence>
<dbReference type="Gene3D" id="1.10.1200.10">
    <property type="entry name" value="ACP-like"/>
    <property type="match status" value="1"/>
</dbReference>
<organism evidence="4 5">
    <name type="scientific">Actinocorallia herbida</name>
    <dbReference type="NCBI Taxonomy" id="58109"/>
    <lineage>
        <taxon>Bacteria</taxon>
        <taxon>Bacillati</taxon>
        <taxon>Actinomycetota</taxon>
        <taxon>Actinomycetes</taxon>
        <taxon>Streptosporangiales</taxon>
        <taxon>Thermomonosporaceae</taxon>
        <taxon>Actinocorallia</taxon>
    </lineage>
</organism>
<dbReference type="PROSITE" id="PS00012">
    <property type="entry name" value="PHOSPHOPANTETHEINE"/>
    <property type="match status" value="1"/>
</dbReference>
<dbReference type="InterPro" id="IPR006162">
    <property type="entry name" value="Ppantetheine_attach_site"/>
</dbReference>
<keyword evidence="5" id="KW-1185">Reference proteome</keyword>
<evidence type="ECO:0000313" key="4">
    <source>
        <dbReference type="EMBL" id="ROO90828.1"/>
    </source>
</evidence>
<dbReference type="RefSeq" id="WP_123669729.1">
    <property type="nucleotide sequence ID" value="NZ_RJKE01000001.1"/>
</dbReference>
<accession>A0A3N1DCH0</accession>
<dbReference type="InterPro" id="IPR036736">
    <property type="entry name" value="ACP-like_sf"/>
</dbReference>
<evidence type="ECO:0000256" key="1">
    <source>
        <dbReference type="ARBA" id="ARBA00022450"/>
    </source>
</evidence>
<proteinExistence type="predicted"/>
<dbReference type="Proteomes" id="UP000272400">
    <property type="component" value="Unassembled WGS sequence"/>
</dbReference>
<keyword evidence="2" id="KW-0597">Phosphoprotein</keyword>
<keyword evidence="1" id="KW-0596">Phosphopantetheine</keyword>
<dbReference type="Pfam" id="PF00550">
    <property type="entry name" value="PP-binding"/>
    <property type="match status" value="1"/>
</dbReference>
<comment type="caution">
    <text evidence="4">The sequence shown here is derived from an EMBL/GenBank/DDBJ whole genome shotgun (WGS) entry which is preliminary data.</text>
</comment>